<comment type="cofactor">
    <cofactor evidence="6">
        <name>[2Fe-2S] cluster</name>
        <dbReference type="ChEBI" id="CHEBI:190135"/>
    </cofactor>
</comment>
<dbReference type="Pfam" id="PF01257">
    <property type="entry name" value="2Fe-2S_thioredx"/>
    <property type="match status" value="1"/>
</dbReference>
<dbReference type="InterPro" id="IPR041921">
    <property type="entry name" value="NuoE_N"/>
</dbReference>
<dbReference type="RefSeq" id="WP_338536572.1">
    <property type="nucleotide sequence ID" value="NZ_AP028654.1"/>
</dbReference>
<evidence type="ECO:0000313" key="8">
    <source>
        <dbReference type="EMBL" id="BEP28245.1"/>
    </source>
</evidence>
<dbReference type="InterPro" id="IPR036249">
    <property type="entry name" value="Thioredoxin-like_sf"/>
</dbReference>
<feature type="binding site" evidence="7">
    <location>
        <position position="135"/>
    </location>
    <ligand>
        <name>[2Fe-2S] cluster</name>
        <dbReference type="ChEBI" id="CHEBI:190135"/>
    </ligand>
</feature>
<dbReference type="SUPFAM" id="SSF52833">
    <property type="entry name" value="Thioredoxin-like"/>
    <property type="match status" value="1"/>
</dbReference>
<evidence type="ECO:0000313" key="9">
    <source>
        <dbReference type="Proteomes" id="UP001321786"/>
    </source>
</evidence>
<keyword evidence="3 7" id="KW-0479">Metal-binding</keyword>
<dbReference type="InterPro" id="IPR002023">
    <property type="entry name" value="NuoE-like"/>
</dbReference>
<comment type="cofactor">
    <cofactor evidence="7">
        <name>[2Fe-2S] cluster</name>
        <dbReference type="ChEBI" id="CHEBI:190135"/>
    </cofactor>
    <text evidence="7">Binds 1 [2Fe-2S] cluster.</text>
</comment>
<dbReference type="GO" id="GO:0016491">
    <property type="term" value="F:oxidoreductase activity"/>
    <property type="evidence" value="ECO:0007669"/>
    <property type="project" value="InterPro"/>
</dbReference>
<dbReference type="Gene3D" id="1.10.10.1590">
    <property type="entry name" value="NADH-quinone oxidoreductase subunit E"/>
    <property type="match status" value="1"/>
</dbReference>
<keyword evidence="2 7" id="KW-0001">2Fe-2S</keyword>
<evidence type="ECO:0000256" key="7">
    <source>
        <dbReference type="PIRSR" id="PIRSR000216-1"/>
    </source>
</evidence>
<dbReference type="KEGG" id="hprf:HLPR_05760"/>
<dbReference type="PANTHER" id="PTHR43342">
    <property type="entry name" value="NADH-QUINONE OXIDOREDUCTASE, E SUBUNIT"/>
    <property type="match status" value="1"/>
</dbReference>
<organism evidence="8 9">
    <name type="scientific">Helicovermis profundi</name>
    <dbReference type="NCBI Taxonomy" id="3065157"/>
    <lineage>
        <taxon>Bacteria</taxon>
        <taxon>Bacillati</taxon>
        <taxon>Bacillota</taxon>
        <taxon>Clostridia</taxon>
        <taxon>Helicovermis</taxon>
    </lineage>
</organism>
<dbReference type="Gene3D" id="3.40.30.10">
    <property type="entry name" value="Glutaredoxin"/>
    <property type="match status" value="1"/>
</dbReference>
<protein>
    <submittedName>
        <fullName evidence="8">NADH-quinone oxidoreductase subunit NuoE</fullName>
    </submittedName>
</protein>
<name>A0AAU9E2W2_9FIRM</name>
<dbReference type="GO" id="GO:0051537">
    <property type="term" value="F:2 iron, 2 sulfur cluster binding"/>
    <property type="evidence" value="ECO:0007669"/>
    <property type="project" value="UniProtKB-KW"/>
</dbReference>
<keyword evidence="9" id="KW-1185">Reference proteome</keyword>
<keyword evidence="5 7" id="KW-0411">Iron-sulfur</keyword>
<sequence>MCENCKQDEMEKNFIDEKVDLKLIHPIVEKYGQVKGSLINMLQEIQEVYGYLPLSAMEYIADNTNNKKATIYGVATFYTQFRLHPIGKNLILQCQGTACHVNGSREISKALCNELEINPGETTKDGLFTIEDVACLGCCSLAPVIMINGEAYGNLTPKEAVKIIRKIKKDEEEVINEN</sequence>
<dbReference type="AlphaFoldDB" id="A0AAU9E2W2"/>
<dbReference type="NCBIfam" id="NF005722">
    <property type="entry name" value="PRK07539.1-2"/>
    <property type="match status" value="1"/>
</dbReference>
<keyword evidence="4 7" id="KW-0408">Iron</keyword>
<gene>
    <name evidence="8" type="primary">nuoE_1</name>
    <name evidence="8" type="ORF">HLPR_05760</name>
</gene>
<evidence type="ECO:0000256" key="5">
    <source>
        <dbReference type="ARBA" id="ARBA00023014"/>
    </source>
</evidence>
<dbReference type="Proteomes" id="UP001321786">
    <property type="component" value="Chromosome"/>
</dbReference>
<dbReference type="PIRSF" id="PIRSF000216">
    <property type="entry name" value="NADH_DH_24kDa"/>
    <property type="match status" value="1"/>
</dbReference>
<dbReference type="InterPro" id="IPR028431">
    <property type="entry name" value="NADP_DH_HndA-like"/>
</dbReference>
<proteinExistence type="inferred from homology"/>
<dbReference type="PANTHER" id="PTHR43342:SF1">
    <property type="entry name" value="BIFURCATING [FEFE] HYDROGENASE GAMMA SUBUNIT"/>
    <property type="match status" value="1"/>
</dbReference>
<evidence type="ECO:0000256" key="2">
    <source>
        <dbReference type="ARBA" id="ARBA00022714"/>
    </source>
</evidence>
<dbReference type="InterPro" id="IPR042128">
    <property type="entry name" value="NuoE_dom"/>
</dbReference>
<feature type="binding site" evidence="7">
    <location>
        <position position="139"/>
    </location>
    <ligand>
        <name>[2Fe-2S] cluster</name>
        <dbReference type="ChEBI" id="CHEBI:190135"/>
    </ligand>
</feature>
<dbReference type="PROSITE" id="PS01099">
    <property type="entry name" value="COMPLEX1_24K"/>
    <property type="match status" value="1"/>
</dbReference>
<dbReference type="EMBL" id="AP028654">
    <property type="protein sequence ID" value="BEP28245.1"/>
    <property type="molecule type" value="Genomic_DNA"/>
</dbReference>
<accession>A0AAU9E2W2</accession>
<feature type="binding site" evidence="7">
    <location>
        <position position="94"/>
    </location>
    <ligand>
        <name>[2Fe-2S] cluster</name>
        <dbReference type="ChEBI" id="CHEBI:190135"/>
    </ligand>
</feature>
<dbReference type="CDD" id="cd03064">
    <property type="entry name" value="TRX_Fd_NuoE"/>
    <property type="match status" value="1"/>
</dbReference>
<evidence type="ECO:0000256" key="3">
    <source>
        <dbReference type="ARBA" id="ARBA00022723"/>
    </source>
</evidence>
<evidence type="ECO:0000256" key="4">
    <source>
        <dbReference type="ARBA" id="ARBA00023004"/>
    </source>
</evidence>
<evidence type="ECO:0000256" key="1">
    <source>
        <dbReference type="ARBA" id="ARBA00010643"/>
    </source>
</evidence>
<comment type="similarity">
    <text evidence="1">Belongs to the complex I 24 kDa subunit family.</text>
</comment>
<dbReference type="GO" id="GO:0046872">
    <property type="term" value="F:metal ion binding"/>
    <property type="evidence" value="ECO:0007669"/>
    <property type="project" value="UniProtKB-KW"/>
</dbReference>
<feature type="binding site" evidence="7">
    <location>
        <position position="99"/>
    </location>
    <ligand>
        <name>[2Fe-2S] cluster</name>
        <dbReference type="ChEBI" id="CHEBI:190135"/>
    </ligand>
</feature>
<reference evidence="8 9" key="1">
    <citation type="submission" date="2023-08" db="EMBL/GenBank/DDBJ databases">
        <title>Helicovermis profunda gen. nov., sp. nov., a novel mesophilic, fermentative bacterium within the Bacillota from a deep-sea hydrothermal vent chimney.</title>
        <authorList>
            <person name="Miyazaki U."/>
            <person name="Mizutani D."/>
            <person name="Hashimoto Y."/>
            <person name="Tame A."/>
            <person name="Sawayama S."/>
            <person name="Miyazaki J."/>
            <person name="Takai K."/>
            <person name="Nakagawa S."/>
        </authorList>
    </citation>
    <scope>NUCLEOTIDE SEQUENCE [LARGE SCALE GENOMIC DNA]</scope>
    <source>
        <strain evidence="8 9">S502</strain>
    </source>
</reference>
<evidence type="ECO:0000256" key="6">
    <source>
        <dbReference type="ARBA" id="ARBA00034078"/>
    </source>
</evidence>